<organism evidence="1 2">
    <name type="scientific">Hypsibius exemplaris</name>
    <name type="common">Freshwater tardigrade</name>
    <dbReference type="NCBI Taxonomy" id="2072580"/>
    <lineage>
        <taxon>Eukaryota</taxon>
        <taxon>Metazoa</taxon>
        <taxon>Ecdysozoa</taxon>
        <taxon>Tardigrada</taxon>
        <taxon>Eutardigrada</taxon>
        <taxon>Parachela</taxon>
        <taxon>Hypsibioidea</taxon>
        <taxon>Hypsibiidae</taxon>
        <taxon>Hypsibius</taxon>
    </lineage>
</organism>
<dbReference type="AlphaFoldDB" id="A0A1W0WNS4"/>
<evidence type="ECO:0000313" key="1">
    <source>
        <dbReference type="EMBL" id="OQV16822.1"/>
    </source>
</evidence>
<dbReference type="Proteomes" id="UP000192578">
    <property type="component" value="Unassembled WGS sequence"/>
</dbReference>
<sequence length="121" mass="14346">MLEFENDFVDRTVEEADLMSYLEEEEQTLLNSPLPSLLHSQPMSDSFYQHTPEEPKEVDIVDLEYKQKTVLLWRESNGQPRKKKLKWTTEQHAFNRLPNEKALYRWAKLADSGQKTTVKDF</sequence>
<protein>
    <submittedName>
        <fullName evidence="1">Uncharacterized protein</fullName>
    </submittedName>
</protein>
<name>A0A1W0WNS4_HYPEX</name>
<keyword evidence="2" id="KW-1185">Reference proteome</keyword>
<evidence type="ECO:0000313" key="2">
    <source>
        <dbReference type="Proteomes" id="UP000192578"/>
    </source>
</evidence>
<reference evidence="2" key="1">
    <citation type="submission" date="2017-01" db="EMBL/GenBank/DDBJ databases">
        <title>Comparative genomics of anhydrobiosis in the tardigrade Hypsibius dujardini.</title>
        <authorList>
            <person name="Yoshida Y."/>
            <person name="Koutsovoulos G."/>
            <person name="Laetsch D."/>
            <person name="Stevens L."/>
            <person name="Kumar S."/>
            <person name="Horikawa D."/>
            <person name="Ishino K."/>
            <person name="Komine S."/>
            <person name="Tomita M."/>
            <person name="Blaxter M."/>
            <person name="Arakawa K."/>
        </authorList>
    </citation>
    <scope>NUCLEOTIDE SEQUENCE [LARGE SCALE GENOMIC DNA]</scope>
    <source>
        <strain evidence="2">Z151</strain>
    </source>
</reference>
<gene>
    <name evidence="1" type="ORF">BV898_08995</name>
</gene>
<accession>A0A1W0WNS4</accession>
<proteinExistence type="predicted"/>
<comment type="caution">
    <text evidence="1">The sequence shown here is derived from an EMBL/GenBank/DDBJ whole genome shotgun (WGS) entry which is preliminary data.</text>
</comment>
<dbReference type="EMBL" id="MTYJ01000069">
    <property type="protein sequence ID" value="OQV16822.1"/>
    <property type="molecule type" value="Genomic_DNA"/>
</dbReference>